<dbReference type="SMART" id="SM00369">
    <property type="entry name" value="LRR_TYP"/>
    <property type="match status" value="4"/>
</dbReference>
<name>A0A316YP54_9BASI</name>
<dbReference type="InterPro" id="IPR001611">
    <property type="entry name" value="Leu-rich_rpt"/>
</dbReference>
<dbReference type="InterPro" id="IPR003591">
    <property type="entry name" value="Leu-rich_rpt_typical-subtyp"/>
</dbReference>
<dbReference type="PROSITE" id="PS51450">
    <property type="entry name" value="LRR"/>
    <property type="match status" value="3"/>
</dbReference>
<evidence type="ECO:0000256" key="1">
    <source>
        <dbReference type="ARBA" id="ARBA00022614"/>
    </source>
</evidence>
<protein>
    <recommendedName>
        <fullName evidence="3">CAP-Gly domain-containing protein</fullName>
    </recommendedName>
</protein>
<keyword evidence="2" id="KW-0677">Repeat</keyword>
<dbReference type="OrthoDB" id="5273213at2759"/>
<dbReference type="GeneID" id="37043383"/>
<dbReference type="InterPro" id="IPR036859">
    <property type="entry name" value="CAP-Gly_dom_sf"/>
</dbReference>
<feature type="domain" description="CAP-Gly" evidence="3">
    <location>
        <begin position="23"/>
        <end position="67"/>
    </location>
</feature>
<reference evidence="4 5" key="1">
    <citation type="journal article" date="2018" name="Mol. Biol. Evol.">
        <title>Broad Genomic Sampling Reveals a Smut Pathogenic Ancestry of the Fungal Clade Ustilaginomycotina.</title>
        <authorList>
            <person name="Kijpornyongpan T."/>
            <person name="Mondo S.J."/>
            <person name="Barry K."/>
            <person name="Sandor L."/>
            <person name="Lee J."/>
            <person name="Lipzen A."/>
            <person name="Pangilinan J."/>
            <person name="LaButti K."/>
            <person name="Hainaut M."/>
            <person name="Henrissat B."/>
            <person name="Grigoriev I.V."/>
            <person name="Spatafora J.W."/>
            <person name="Aime M.C."/>
        </authorList>
    </citation>
    <scope>NUCLEOTIDE SEQUENCE [LARGE SCALE GENOMIC DNA]</scope>
    <source>
        <strain evidence="4 5">MCA 4198</strain>
    </source>
</reference>
<keyword evidence="5" id="KW-1185">Reference proteome</keyword>
<dbReference type="RefSeq" id="XP_025377031.1">
    <property type="nucleotide sequence ID" value="XM_025521467.1"/>
</dbReference>
<dbReference type="SMART" id="SM01052">
    <property type="entry name" value="CAP_GLY"/>
    <property type="match status" value="1"/>
</dbReference>
<dbReference type="STRING" id="215250.A0A316YP54"/>
<accession>A0A316YP54</accession>
<dbReference type="Pfam" id="PF01302">
    <property type="entry name" value="CAP_GLY"/>
    <property type="match status" value="1"/>
</dbReference>
<evidence type="ECO:0000256" key="2">
    <source>
        <dbReference type="ARBA" id="ARBA00022737"/>
    </source>
</evidence>
<dbReference type="AlphaFoldDB" id="A0A316YP54"/>
<dbReference type="SUPFAM" id="SSF52058">
    <property type="entry name" value="L domain-like"/>
    <property type="match status" value="1"/>
</dbReference>
<dbReference type="PROSITE" id="PS50245">
    <property type="entry name" value="CAP_GLY_2"/>
    <property type="match status" value="1"/>
</dbReference>
<dbReference type="SUPFAM" id="SSF74924">
    <property type="entry name" value="Cap-Gly domain"/>
    <property type="match status" value="1"/>
</dbReference>
<evidence type="ECO:0000313" key="5">
    <source>
        <dbReference type="Proteomes" id="UP000245768"/>
    </source>
</evidence>
<proteinExistence type="predicted"/>
<dbReference type="FunCoup" id="A0A316YP54">
    <property type="interactions" value="546"/>
</dbReference>
<gene>
    <name evidence="4" type="ORF">FA10DRAFT_266381</name>
</gene>
<dbReference type="InterPro" id="IPR032675">
    <property type="entry name" value="LRR_dom_sf"/>
</dbReference>
<sequence length="586" mass="64357">MALPAVGQRFSQGSSRGTVRYVGPVPPTAGVWLGVEWDDASRGKHDGVHGGTRYFTCRIKGSGSFIRPTNKVSYGSSFLKALRHKYVGAYKQPSPDERIAYSRRNLAEIEVEMPNMDAVAKRAEKLGKLREVGLGGWRRVEGAEETAEDQVEVARAYDDDEEEVEGKKIAETCANIRWLDLSRSLLPSWAELSRIAIGLRHLDTLVLHFNRFAELVEDSDDSIQSGAFASVKDLRLDGCVIDWEQVARLSWHFPNLEVLQLGSNRINHLGGRPDVPVFPRLRMLNLEGNELHEWSELAHSLGTLPNLDRLILSSNKISSIGAPEPETGKLFVTLRHVSLVDNPIASWSDLENLDRWVAGGIQSLSIGGDSCPLTSGVDSKDLRPLAIARLGRLEHLNGAEIKPVERRDAELFYLSTVQKETGFSPQQHPRVQFLMDKHGVTAATPQEKTDAGTLRSKLLTLRVHLCRAAPTANAPHLVQLVRSADVDLLTTVPLRALRTKMARSVGLSGGAKAISALWALLGPHIDAEQATAQALRDEMRPNDAAAAAAAEERIVYEMDEAGKDLRDYNLSRGDEIVIVSEDAAAA</sequence>
<dbReference type="Proteomes" id="UP000245768">
    <property type="component" value="Unassembled WGS sequence"/>
</dbReference>
<dbReference type="EMBL" id="KZ819636">
    <property type="protein sequence ID" value="PWN89833.1"/>
    <property type="molecule type" value="Genomic_DNA"/>
</dbReference>
<dbReference type="PANTHER" id="PTHR18849">
    <property type="entry name" value="LEUCINE RICH REPEAT PROTEIN"/>
    <property type="match status" value="1"/>
</dbReference>
<dbReference type="PANTHER" id="PTHR18849:SF0">
    <property type="entry name" value="CILIA- AND FLAGELLA-ASSOCIATED PROTEIN 410-RELATED"/>
    <property type="match status" value="1"/>
</dbReference>
<dbReference type="PROSITE" id="PS00845">
    <property type="entry name" value="CAP_GLY_1"/>
    <property type="match status" value="1"/>
</dbReference>
<evidence type="ECO:0000313" key="4">
    <source>
        <dbReference type="EMBL" id="PWN89833.1"/>
    </source>
</evidence>
<dbReference type="Gene3D" id="3.80.10.10">
    <property type="entry name" value="Ribonuclease Inhibitor"/>
    <property type="match status" value="2"/>
</dbReference>
<dbReference type="InParanoid" id="A0A316YP54"/>
<organism evidence="4 5">
    <name type="scientific">Acaromyces ingoldii</name>
    <dbReference type="NCBI Taxonomy" id="215250"/>
    <lineage>
        <taxon>Eukaryota</taxon>
        <taxon>Fungi</taxon>
        <taxon>Dikarya</taxon>
        <taxon>Basidiomycota</taxon>
        <taxon>Ustilaginomycotina</taxon>
        <taxon>Exobasidiomycetes</taxon>
        <taxon>Exobasidiales</taxon>
        <taxon>Cryptobasidiaceae</taxon>
        <taxon>Acaromyces</taxon>
    </lineage>
</organism>
<keyword evidence="1" id="KW-0433">Leucine-rich repeat</keyword>
<dbReference type="InterPro" id="IPR000938">
    <property type="entry name" value="CAP-Gly_domain"/>
</dbReference>
<dbReference type="Gene3D" id="2.30.30.190">
    <property type="entry name" value="CAP Gly-rich-like domain"/>
    <property type="match status" value="1"/>
</dbReference>
<evidence type="ECO:0000259" key="3">
    <source>
        <dbReference type="PROSITE" id="PS50245"/>
    </source>
</evidence>